<dbReference type="Proteomes" id="UP000557307">
    <property type="component" value="Unassembled WGS sequence"/>
</dbReference>
<reference evidence="3 4" key="1">
    <citation type="submission" date="2020-08" db="EMBL/GenBank/DDBJ databases">
        <title>Genomic Encyclopedia of Type Strains, Phase IV (KMG-IV): sequencing the most valuable type-strain genomes for metagenomic binning, comparative biology and taxonomic classification.</title>
        <authorList>
            <person name="Goeker M."/>
        </authorList>
    </citation>
    <scope>NUCLEOTIDE SEQUENCE [LARGE SCALE GENOMIC DNA]</scope>
    <source>
        <strain evidence="3 4">DSM 105074</strain>
    </source>
</reference>
<keyword evidence="2" id="KW-0472">Membrane</keyword>
<evidence type="ECO:0000313" key="4">
    <source>
        <dbReference type="Proteomes" id="UP000557307"/>
    </source>
</evidence>
<feature type="region of interest" description="Disordered" evidence="1">
    <location>
        <begin position="1"/>
        <end position="29"/>
    </location>
</feature>
<dbReference type="AlphaFoldDB" id="A0A840TL01"/>
<evidence type="ECO:0000256" key="2">
    <source>
        <dbReference type="SAM" id="Phobius"/>
    </source>
</evidence>
<gene>
    <name evidence="3" type="ORF">HNQ92_000363</name>
</gene>
<evidence type="ECO:0008006" key="5">
    <source>
        <dbReference type="Google" id="ProtNLM"/>
    </source>
</evidence>
<proteinExistence type="predicted"/>
<accession>A0A840TL01</accession>
<dbReference type="EMBL" id="JACHGF010000001">
    <property type="protein sequence ID" value="MBB5282242.1"/>
    <property type="molecule type" value="Genomic_DNA"/>
</dbReference>
<dbReference type="RefSeq" id="WP_184170019.1">
    <property type="nucleotide sequence ID" value="NZ_JACHGF010000001.1"/>
</dbReference>
<feature type="region of interest" description="Disordered" evidence="1">
    <location>
        <begin position="142"/>
        <end position="178"/>
    </location>
</feature>
<keyword evidence="2" id="KW-1133">Transmembrane helix</keyword>
<evidence type="ECO:0000256" key="1">
    <source>
        <dbReference type="SAM" id="MobiDB-lite"/>
    </source>
</evidence>
<feature type="transmembrane region" description="Helical" evidence="2">
    <location>
        <begin position="53"/>
        <end position="73"/>
    </location>
</feature>
<organism evidence="3 4">
    <name type="scientific">Rhabdobacter roseus</name>
    <dbReference type="NCBI Taxonomy" id="1655419"/>
    <lineage>
        <taxon>Bacteria</taxon>
        <taxon>Pseudomonadati</taxon>
        <taxon>Bacteroidota</taxon>
        <taxon>Cytophagia</taxon>
        <taxon>Cytophagales</taxon>
        <taxon>Cytophagaceae</taxon>
        <taxon>Rhabdobacter</taxon>
    </lineage>
</organism>
<name>A0A840TL01_9BACT</name>
<sequence>MSTKEYPDDDLDGLFRKSAEEFEPPYDPADWQDLRKRLAANDRLPLAARLRSWWPWLALLLVLLGGGGIYLGTQGEEPQEARKVPKTAPAATDPPAVVSGRPRADEVESRAPQPGLEAGSDAPQRGYNSISKRQEITIKKAAPAAAKTLPRSLPNVSGVRKQPSRPQAGRGDGALLSSTTPVVPATEARGDFIPGQPVLDPTADPARESTARTAISTPAALVPQRFDSSGRWVARAVEPVPDSSSVQAESEARYSRTRPRWAIRLGVSPDLSSVGINKFTSPRVAASMLVEYAVLPRLYVQSGVVRSLKEYRALPSQYEWPANWKQNVLPASVDGTCSVFEVPLNVRYELTQRERSGWSVGLGVSSYKMQKEVYTYNYHQYDPGIKWYHWEGKTGWYWLSHLNASVGYEYRVSRRLSLVAEPYARVPLRRVGFGKVNLFTVGTWMSVRYTPTFR</sequence>
<feature type="compositionally biased region" description="Low complexity" evidence="1">
    <location>
        <begin position="86"/>
        <end position="98"/>
    </location>
</feature>
<keyword evidence="4" id="KW-1185">Reference proteome</keyword>
<feature type="region of interest" description="Disordered" evidence="1">
    <location>
        <begin position="80"/>
        <end position="127"/>
    </location>
</feature>
<comment type="caution">
    <text evidence="3">The sequence shown here is derived from an EMBL/GenBank/DDBJ whole genome shotgun (WGS) entry which is preliminary data.</text>
</comment>
<keyword evidence="2" id="KW-0812">Transmembrane</keyword>
<evidence type="ECO:0000313" key="3">
    <source>
        <dbReference type="EMBL" id="MBB5282242.1"/>
    </source>
</evidence>
<protein>
    <recommendedName>
        <fullName evidence="5">PorT family protein</fullName>
    </recommendedName>
</protein>